<dbReference type="Gene3D" id="1.10.630.10">
    <property type="entry name" value="Cytochrome P450"/>
    <property type="match status" value="1"/>
</dbReference>
<dbReference type="InterPro" id="IPR050121">
    <property type="entry name" value="Cytochrome_P450_monoxygenase"/>
</dbReference>
<evidence type="ECO:0000256" key="5">
    <source>
        <dbReference type="SAM" id="Phobius"/>
    </source>
</evidence>
<keyword evidence="5" id="KW-0812">Transmembrane</keyword>
<dbReference type="CDD" id="cd11060">
    <property type="entry name" value="CYP57A1-like"/>
    <property type="match status" value="1"/>
</dbReference>
<dbReference type="Proteomes" id="UP000275385">
    <property type="component" value="Unassembled WGS sequence"/>
</dbReference>
<dbReference type="PANTHER" id="PTHR24305:SF168">
    <property type="entry name" value="P450, PUTATIVE (EUROFUNG)-RELATED"/>
    <property type="match status" value="1"/>
</dbReference>
<keyword evidence="3 4" id="KW-0408">Iron</keyword>
<evidence type="ECO:0000313" key="7">
    <source>
        <dbReference type="Proteomes" id="UP000275385"/>
    </source>
</evidence>
<dbReference type="SUPFAM" id="SSF48264">
    <property type="entry name" value="Cytochrome P450"/>
    <property type="match status" value="1"/>
</dbReference>
<dbReference type="OrthoDB" id="1470350at2759"/>
<dbReference type="InterPro" id="IPR036396">
    <property type="entry name" value="Cyt_P450_sf"/>
</dbReference>
<dbReference type="InterPro" id="IPR002401">
    <property type="entry name" value="Cyt_P450_E_grp-I"/>
</dbReference>
<dbReference type="EMBL" id="QVQW01000001">
    <property type="protein sequence ID" value="RKU49671.1"/>
    <property type="molecule type" value="Genomic_DNA"/>
</dbReference>
<dbReference type="PANTHER" id="PTHR24305">
    <property type="entry name" value="CYTOCHROME P450"/>
    <property type="match status" value="1"/>
</dbReference>
<dbReference type="PRINTS" id="PR00385">
    <property type="entry name" value="P450"/>
</dbReference>
<keyword evidence="7" id="KW-1185">Reference proteome</keyword>
<dbReference type="Pfam" id="PF00067">
    <property type="entry name" value="p450"/>
    <property type="match status" value="1"/>
</dbReference>
<dbReference type="AlphaFoldDB" id="A0A420YPA0"/>
<keyword evidence="5" id="KW-0472">Membrane</keyword>
<accession>A0A420YPA0</accession>
<dbReference type="PRINTS" id="PR00463">
    <property type="entry name" value="EP450I"/>
</dbReference>
<proteinExistence type="predicted"/>
<dbReference type="GO" id="GO:0004497">
    <property type="term" value="F:monooxygenase activity"/>
    <property type="evidence" value="ECO:0007669"/>
    <property type="project" value="InterPro"/>
</dbReference>
<dbReference type="GO" id="GO:0005506">
    <property type="term" value="F:iron ion binding"/>
    <property type="evidence" value="ECO:0007669"/>
    <property type="project" value="InterPro"/>
</dbReference>
<evidence type="ECO:0000256" key="1">
    <source>
        <dbReference type="ARBA" id="ARBA00022617"/>
    </source>
</evidence>
<protein>
    <recommendedName>
        <fullName evidence="8">Pisatin demethylase</fullName>
    </recommendedName>
</protein>
<feature type="transmembrane region" description="Helical" evidence="5">
    <location>
        <begin position="28"/>
        <end position="46"/>
    </location>
</feature>
<comment type="caution">
    <text evidence="6">The sequence shown here is derived from an EMBL/GenBank/DDBJ whole genome shotgun (WGS) entry which is preliminary data.</text>
</comment>
<dbReference type="STRING" id="177199.A0A420YPA0"/>
<keyword evidence="2 4" id="KW-0479">Metal-binding</keyword>
<dbReference type="InterPro" id="IPR001128">
    <property type="entry name" value="Cyt_P450"/>
</dbReference>
<dbReference type="GO" id="GO:0016705">
    <property type="term" value="F:oxidoreductase activity, acting on paired donors, with incorporation or reduction of molecular oxygen"/>
    <property type="evidence" value="ECO:0007669"/>
    <property type="project" value="InterPro"/>
</dbReference>
<evidence type="ECO:0000313" key="6">
    <source>
        <dbReference type="EMBL" id="RKU49671.1"/>
    </source>
</evidence>
<evidence type="ECO:0000256" key="3">
    <source>
        <dbReference type="ARBA" id="ARBA00023004"/>
    </source>
</evidence>
<organism evidence="6 7">
    <name type="scientific">Coniochaeta pulveracea</name>
    <dbReference type="NCBI Taxonomy" id="177199"/>
    <lineage>
        <taxon>Eukaryota</taxon>
        <taxon>Fungi</taxon>
        <taxon>Dikarya</taxon>
        <taxon>Ascomycota</taxon>
        <taxon>Pezizomycotina</taxon>
        <taxon>Sordariomycetes</taxon>
        <taxon>Sordariomycetidae</taxon>
        <taxon>Coniochaetales</taxon>
        <taxon>Coniochaetaceae</taxon>
        <taxon>Coniochaeta</taxon>
    </lineage>
</organism>
<evidence type="ECO:0008006" key="8">
    <source>
        <dbReference type="Google" id="ProtNLM"/>
    </source>
</evidence>
<evidence type="ECO:0000256" key="4">
    <source>
        <dbReference type="PIRSR" id="PIRSR602401-1"/>
    </source>
</evidence>
<keyword evidence="5" id="KW-1133">Transmembrane helix</keyword>
<evidence type="ECO:0000256" key="2">
    <source>
        <dbReference type="ARBA" id="ARBA00022723"/>
    </source>
</evidence>
<name>A0A420YPA0_9PEZI</name>
<comment type="cofactor">
    <cofactor evidence="4">
        <name>heme</name>
        <dbReference type="ChEBI" id="CHEBI:30413"/>
    </cofactor>
</comment>
<gene>
    <name evidence="6" type="ORF">DL546_009780</name>
</gene>
<feature type="binding site" description="axial binding residue" evidence="4">
    <location>
        <position position="462"/>
    </location>
    <ligand>
        <name>heme</name>
        <dbReference type="ChEBI" id="CHEBI:30413"/>
    </ligand>
    <ligandPart>
        <name>Fe</name>
        <dbReference type="ChEBI" id="CHEBI:18248"/>
    </ligandPart>
</feature>
<sequence length="516" mass="58578">MRLEDWERPMVAVTATVDRLVDFFTRDFKTAAISASIAVLFSWFLLSTIQQYYRLSHIPGPAGTGWSKWWLIGRITSGRTHLDYYEVCERYGSIARVGPNDLVTSDPDLIKRMSGARSDYRRSDWYNSMRFNPARDNVVSQQDDDKHNALRAKLAAGYSGREVEGLETRIDSHILELVDLLENSYITQNKPFDFGRKCQYMTLDILSDIAYSDPFGFLKTDSDVFEYIKTVEENFPTIIVVTVLPWLVTMMAHPIFASLLPSEKDRLGLGKVMGIMKKVCADRYGSTAKPKKDMLGSFIMHGLTKEEAEAETLVQVIAGSDTTAGAIRGTMLFVMTNPRVVNALRKEIAPLNLAPRQVVSDAQARNMPYLQAVIKEGLRIFPPITGLMSKKVPPQGDTFKGIWLPGGTKIGNCTWGLLRRKDVWGEDADSFRPERWLEATPEKLKDMESVVDLVFGFGKYQCLGRNIAFLELNKIFVELVRRFDLSIVNPEKPWNSVNTGIFLQSEYWVRGYLRED</sequence>
<reference evidence="6 7" key="1">
    <citation type="submission" date="2018-08" db="EMBL/GenBank/DDBJ databases">
        <title>Draft genome of the lignicolous fungus Coniochaeta pulveracea.</title>
        <authorList>
            <person name="Borstlap C.J."/>
            <person name="De Witt R.N."/>
            <person name="Botha A."/>
            <person name="Volschenk H."/>
        </authorList>
    </citation>
    <scope>NUCLEOTIDE SEQUENCE [LARGE SCALE GENOMIC DNA]</scope>
    <source>
        <strain evidence="6 7">CAB683</strain>
    </source>
</reference>
<keyword evidence="1 4" id="KW-0349">Heme</keyword>
<dbReference type="GO" id="GO:0020037">
    <property type="term" value="F:heme binding"/>
    <property type="evidence" value="ECO:0007669"/>
    <property type="project" value="InterPro"/>
</dbReference>